<keyword evidence="3" id="KW-1185">Reference proteome</keyword>
<comment type="caution">
    <text evidence="2">The sequence shown here is derived from an EMBL/GenBank/DDBJ whole genome shotgun (WGS) entry which is preliminary data.</text>
</comment>
<feature type="region of interest" description="Disordered" evidence="1">
    <location>
        <begin position="254"/>
        <end position="279"/>
    </location>
</feature>
<dbReference type="AlphaFoldDB" id="A0AAV7LWF8"/>
<dbReference type="EMBL" id="JANPWB010000015">
    <property type="protein sequence ID" value="KAJ1091970.1"/>
    <property type="molecule type" value="Genomic_DNA"/>
</dbReference>
<sequence length="279" mass="30466">MRDPPEQFGLLGKAGMRCLVRRSDSLCTGEGALLQGRVTLVRGPLEQPVQKFVIRANEGTSILRAPRWRRSFRVALRQCAVPWSRRVKKLVRHSGELSPAPRGGALPGSRCEQLSLGSHHCKDPQSRKTESPAQREGCRFSQDLHRTTLARGRVVLMCGPPKQQRRSRLRGTSRQQNGITGTKEGLPVLPGSLPHNTRRGKCPGSRRANAHSPKATTPQPVQGRAAGSFWVFAVRLSANKVLTGSVGSRIEVQAKSSGVPEKAWLQAGRSPPVSLAPNR</sequence>
<feature type="compositionally biased region" description="Basic and acidic residues" evidence="1">
    <location>
        <begin position="120"/>
        <end position="130"/>
    </location>
</feature>
<evidence type="ECO:0000256" key="1">
    <source>
        <dbReference type="SAM" id="MobiDB-lite"/>
    </source>
</evidence>
<feature type="region of interest" description="Disordered" evidence="1">
    <location>
        <begin position="159"/>
        <end position="222"/>
    </location>
</feature>
<reference evidence="2" key="1">
    <citation type="journal article" date="2022" name="bioRxiv">
        <title>Sequencing and chromosome-scale assembly of the giantPleurodeles waltlgenome.</title>
        <authorList>
            <person name="Brown T."/>
            <person name="Elewa A."/>
            <person name="Iarovenko S."/>
            <person name="Subramanian E."/>
            <person name="Araus A.J."/>
            <person name="Petzold A."/>
            <person name="Susuki M."/>
            <person name="Suzuki K.-i.T."/>
            <person name="Hayashi T."/>
            <person name="Toyoda A."/>
            <person name="Oliveira C."/>
            <person name="Osipova E."/>
            <person name="Leigh N.D."/>
            <person name="Simon A."/>
            <person name="Yun M.H."/>
        </authorList>
    </citation>
    <scope>NUCLEOTIDE SEQUENCE</scope>
    <source>
        <strain evidence="2">20211129_DDA</strain>
        <tissue evidence="2">Liver</tissue>
    </source>
</reference>
<protein>
    <submittedName>
        <fullName evidence="2">Uncharacterized protein</fullName>
    </submittedName>
</protein>
<organism evidence="2 3">
    <name type="scientific">Pleurodeles waltl</name>
    <name type="common">Iberian ribbed newt</name>
    <dbReference type="NCBI Taxonomy" id="8319"/>
    <lineage>
        <taxon>Eukaryota</taxon>
        <taxon>Metazoa</taxon>
        <taxon>Chordata</taxon>
        <taxon>Craniata</taxon>
        <taxon>Vertebrata</taxon>
        <taxon>Euteleostomi</taxon>
        <taxon>Amphibia</taxon>
        <taxon>Batrachia</taxon>
        <taxon>Caudata</taxon>
        <taxon>Salamandroidea</taxon>
        <taxon>Salamandridae</taxon>
        <taxon>Pleurodelinae</taxon>
        <taxon>Pleurodeles</taxon>
    </lineage>
</organism>
<feature type="region of interest" description="Disordered" evidence="1">
    <location>
        <begin position="92"/>
        <end position="137"/>
    </location>
</feature>
<name>A0AAV7LWF8_PLEWA</name>
<accession>A0AAV7LWF8</accession>
<proteinExistence type="predicted"/>
<dbReference type="Proteomes" id="UP001066276">
    <property type="component" value="Chromosome 11"/>
</dbReference>
<gene>
    <name evidence="2" type="ORF">NDU88_005084</name>
</gene>
<evidence type="ECO:0000313" key="2">
    <source>
        <dbReference type="EMBL" id="KAJ1091970.1"/>
    </source>
</evidence>
<evidence type="ECO:0000313" key="3">
    <source>
        <dbReference type="Proteomes" id="UP001066276"/>
    </source>
</evidence>